<evidence type="ECO:0000256" key="1">
    <source>
        <dbReference type="ARBA" id="ARBA00022723"/>
    </source>
</evidence>
<sequence length="175" mass="20462">MYSEMSSVESLPKAEGKYVCRFPKCGKRFMRNYNVQVHMRTHTGEQPFLCPYPKCEQTFRWRSTLRAHYSYEHRMDLQSTKKCLVNGNGSTSDKSRSGSGEEGMSSRSDEHREETLGALDSAGFYTQFVFRDKLKPEDLPEGKSLIRCTEEGCDSYFNYMRSLELHLREHKNQQR</sequence>
<feature type="compositionally biased region" description="Polar residues" evidence="6">
    <location>
        <begin position="82"/>
        <end position="92"/>
    </location>
</feature>
<feature type="domain" description="C2H2-type" evidence="7">
    <location>
        <begin position="146"/>
        <end position="175"/>
    </location>
</feature>
<dbReference type="GO" id="GO:0000978">
    <property type="term" value="F:RNA polymerase II cis-regulatory region sequence-specific DNA binding"/>
    <property type="evidence" value="ECO:0007669"/>
    <property type="project" value="TreeGrafter"/>
</dbReference>
<protein>
    <recommendedName>
        <fullName evidence="7">C2H2-type domain-containing protein</fullName>
    </recommendedName>
</protein>
<dbReference type="GO" id="GO:0005667">
    <property type="term" value="C:transcription regulator complex"/>
    <property type="evidence" value="ECO:0007669"/>
    <property type="project" value="TreeGrafter"/>
</dbReference>
<organism evidence="8 9">
    <name type="scientific">Rhodosorus marinus</name>
    <dbReference type="NCBI Taxonomy" id="101924"/>
    <lineage>
        <taxon>Eukaryota</taxon>
        <taxon>Rhodophyta</taxon>
        <taxon>Stylonematophyceae</taxon>
        <taxon>Stylonematales</taxon>
        <taxon>Stylonemataceae</taxon>
        <taxon>Rhodosorus</taxon>
    </lineage>
</organism>
<keyword evidence="2" id="KW-0677">Repeat</keyword>
<dbReference type="PANTHER" id="PTHR14003:SF19">
    <property type="entry name" value="YY2 TRANSCRIPTION FACTOR"/>
    <property type="match status" value="1"/>
</dbReference>
<evidence type="ECO:0000256" key="3">
    <source>
        <dbReference type="ARBA" id="ARBA00022771"/>
    </source>
</evidence>
<dbReference type="Gene3D" id="3.30.160.60">
    <property type="entry name" value="Classic Zinc Finger"/>
    <property type="match status" value="2"/>
</dbReference>
<feature type="region of interest" description="Disordered" evidence="6">
    <location>
        <begin position="82"/>
        <end position="113"/>
    </location>
</feature>
<evidence type="ECO:0000256" key="4">
    <source>
        <dbReference type="ARBA" id="ARBA00022833"/>
    </source>
</evidence>
<dbReference type="PROSITE" id="PS50157">
    <property type="entry name" value="ZINC_FINGER_C2H2_2"/>
    <property type="match status" value="3"/>
</dbReference>
<dbReference type="GO" id="GO:0000785">
    <property type="term" value="C:chromatin"/>
    <property type="evidence" value="ECO:0007669"/>
    <property type="project" value="TreeGrafter"/>
</dbReference>
<keyword evidence="3 5" id="KW-0863">Zinc-finger</keyword>
<evidence type="ECO:0000313" key="8">
    <source>
        <dbReference type="EMBL" id="KAJ8906441.1"/>
    </source>
</evidence>
<keyword evidence="1" id="KW-0479">Metal-binding</keyword>
<feature type="domain" description="C2H2-type" evidence="7">
    <location>
        <begin position="18"/>
        <end position="47"/>
    </location>
</feature>
<keyword evidence="4" id="KW-0862">Zinc</keyword>
<accession>A0AAV8UV37</accession>
<reference evidence="8 9" key="1">
    <citation type="journal article" date="2023" name="Nat. Commun.">
        <title>Origin of minicircular mitochondrial genomes in red algae.</title>
        <authorList>
            <person name="Lee Y."/>
            <person name="Cho C.H."/>
            <person name="Lee Y.M."/>
            <person name="Park S.I."/>
            <person name="Yang J.H."/>
            <person name="West J.A."/>
            <person name="Bhattacharya D."/>
            <person name="Yoon H.S."/>
        </authorList>
    </citation>
    <scope>NUCLEOTIDE SEQUENCE [LARGE SCALE GENOMIC DNA]</scope>
    <source>
        <strain evidence="8 9">CCMP1338</strain>
        <tissue evidence="8">Whole cell</tissue>
    </source>
</reference>
<dbReference type="PANTHER" id="PTHR14003">
    <property type="entry name" value="TRANSCRIPTIONAL REPRESSOR PROTEIN YY"/>
    <property type="match status" value="1"/>
</dbReference>
<dbReference type="SMART" id="SM00355">
    <property type="entry name" value="ZnF_C2H2"/>
    <property type="match status" value="3"/>
</dbReference>
<dbReference type="PROSITE" id="PS00028">
    <property type="entry name" value="ZINC_FINGER_C2H2_1"/>
    <property type="match status" value="3"/>
</dbReference>
<dbReference type="FunFam" id="3.30.160.60:FF:000125">
    <property type="entry name" value="Putative zinc finger protein 143"/>
    <property type="match status" value="1"/>
</dbReference>
<dbReference type="Proteomes" id="UP001157974">
    <property type="component" value="Unassembled WGS sequence"/>
</dbReference>
<keyword evidence="9" id="KW-1185">Reference proteome</keyword>
<evidence type="ECO:0000256" key="6">
    <source>
        <dbReference type="SAM" id="MobiDB-lite"/>
    </source>
</evidence>
<dbReference type="InterPro" id="IPR013087">
    <property type="entry name" value="Znf_C2H2_type"/>
</dbReference>
<evidence type="ECO:0000256" key="5">
    <source>
        <dbReference type="PROSITE-ProRule" id="PRU00042"/>
    </source>
</evidence>
<gene>
    <name evidence="8" type="ORF">NDN08_002934</name>
</gene>
<evidence type="ECO:0000256" key="2">
    <source>
        <dbReference type="ARBA" id="ARBA00022737"/>
    </source>
</evidence>
<dbReference type="GO" id="GO:0008270">
    <property type="term" value="F:zinc ion binding"/>
    <property type="evidence" value="ECO:0007669"/>
    <property type="project" value="UniProtKB-KW"/>
</dbReference>
<dbReference type="Pfam" id="PF00096">
    <property type="entry name" value="zf-C2H2"/>
    <property type="match status" value="1"/>
</dbReference>
<feature type="domain" description="C2H2-type" evidence="7">
    <location>
        <begin position="48"/>
        <end position="78"/>
    </location>
</feature>
<evidence type="ECO:0000313" key="9">
    <source>
        <dbReference type="Proteomes" id="UP001157974"/>
    </source>
</evidence>
<dbReference type="EMBL" id="JAMWBK010000003">
    <property type="protein sequence ID" value="KAJ8906441.1"/>
    <property type="molecule type" value="Genomic_DNA"/>
</dbReference>
<name>A0AAV8UV37_9RHOD</name>
<dbReference type="SUPFAM" id="SSF57667">
    <property type="entry name" value="beta-beta-alpha zinc fingers"/>
    <property type="match status" value="1"/>
</dbReference>
<dbReference type="GO" id="GO:0031519">
    <property type="term" value="C:PcG protein complex"/>
    <property type="evidence" value="ECO:0007669"/>
    <property type="project" value="TreeGrafter"/>
</dbReference>
<dbReference type="GO" id="GO:0000981">
    <property type="term" value="F:DNA-binding transcription factor activity, RNA polymerase II-specific"/>
    <property type="evidence" value="ECO:0007669"/>
    <property type="project" value="TreeGrafter"/>
</dbReference>
<dbReference type="InterPro" id="IPR036236">
    <property type="entry name" value="Znf_C2H2_sf"/>
</dbReference>
<evidence type="ECO:0000259" key="7">
    <source>
        <dbReference type="PROSITE" id="PS50157"/>
    </source>
</evidence>
<dbReference type="AlphaFoldDB" id="A0AAV8UV37"/>
<comment type="caution">
    <text evidence="8">The sequence shown here is derived from an EMBL/GenBank/DDBJ whole genome shotgun (WGS) entry which is preliminary data.</text>
</comment>
<proteinExistence type="predicted"/>